<reference evidence="2" key="2">
    <citation type="journal article" date="2021" name="PeerJ">
        <title>Extensive microbial diversity within the chicken gut microbiome revealed by metagenomics and culture.</title>
        <authorList>
            <person name="Gilroy R."/>
            <person name="Ravi A."/>
            <person name="Getino M."/>
            <person name="Pursley I."/>
            <person name="Horton D.L."/>
            <person name="Alikhan N.F."/>
            <person name="Baker D."/>
            <person name="Gharbi K."/>
            <person name="Hall N."/>
            <person name="Watson M."/>
            <person name="Adriaenssens E.M."/>
            <person name="Foster-Nyarko E."/>
            <person name="Jarju S."/>
            <person name="Secka A."/>
            <person name="Antonio M."/>
            <person name="Oren A."/>
            <person name="Chaudhuri R.R."/>
            <person name="La Ragione R."/>
            <person name="Hildebrand F."/>
            <person name="Pallen M.J."/>
        </authorList>
    </citation>
    <scope>NUCLEOTIDE SEQUENCE</scope>
    <source>
        <strain evidence="2">6276</strain>
    </source>
</reference>
<reference evidence="2" key="1">
    <citation type="submission" date="2020-10" db="EMBL/GenBank/DDBJ databases">
        <authorList>
            <person name="Gilroy R."/>
        </authorList>
    </citation>
    <scope>NUCLEOTIDE SEQUENCE</scope>
    <source>
        <strain evidence="2">6276</strain>
    </source>
</reference>
<accession>A0A9D1F0E4</accession>
<dbReference type="Proteomes" id="UP000823928">
    <property type="component" value="Unassembled WGS sequence"/>
</dbReference>
<gene>
    <name evidence="2" type="ORF">IAC10_10565</name>
</gene>
<dbReference type="AlphaFoldDB" id="A0A9D1F0E4"/>
<feature type="domain" description="DUF6613" evidence="1">
    <location>
        <begin position="17"/>
        <end position="107"/>
    </location>
</feature>
<dbReference type="InterPro" id="IPR046721">
    <property type="entry name" value="DUF6613"/>
</dbReference>
<proteinExistence type="predicted"/>
<name>A0A9D1F0E4_9BACT</name>
<dbReference type="Pfam" id="PF20318">
    <property type="entry name" value="DUF6613"/>
    <property type="match status" value="1"/>
</dbReference>
<evidence type="ECO:0000313" key="3">
    <source>
        <dbReference type="Proteomes" id="UP000823928"/>
    </source>
</evidence>
<protein>
    <recommendedName>
        <fullName evidence="1">DUF6613 domain-containing protein</fullName>
    </recommendedName>
</protein>
<organism evidence="2 3">
    <name type="scientific">Candidatus Scatousia excrementigallinarum</name>
    <dbReference type="NCBI Taxonomy" id="2840935"/>
    <lineage>
        <taxon>Bacteria</taxon>
        <taxon>Candidatus Scatousia</taxon>
    </lineage>
</organism>
<dbReference type="EMBL" id="DVIU01000207">
    <property type="protein sequence ID" value="HIS37051.1"/>
    <property type="molecule type" value="Genomic_DNA"/>
</dbReference>
<comment type="caution">
    <text evidence="2">The sequence shown here is derived from an EMBL/GenBank/DDBJ whole genome shotgun (WGS) entry which is preliminary data.</text>
</comment>
<sequence length="237" mass="26158">MTLGIVGIVAAMTLPSIVQKHQEKVTVSKLKKIYSTVSHAYLNAIRENGSPENWGMTLYAPGEDGQDEDRSGANVFLKNISPYLKVIKNCLYGSECDEMKWNVNALNGTSNGSSANTRLVLSDGIMLSGSWIYAENCDKVMGRGVLNNVCGEFFVDLNGVKAPNTIGKDIFVFYITKTSIIPFGTQIETYRPFEKNCVVNSTGAGYGYGCTAWVIYNENMDYLHCNDLSWQGKHKCN</sequence>
<evidence type="ECO:0000259" key="1">
    <source>
        <dbReference type="Pfam" id="PF20318"/>
    </source>
</evidence>
<evidence type="ECO:0000313" key="2">
    <source>
        <dbReference type="EMBL" id="HIS37051.1"/>
    </source>
</evidence>